<dbReference type="Gene3D" id="3.20.20.140">
    <property type="entry name" value="Metal-dependent hydrolases"/>
    <property type="match status" value="1"/>
</dbReference>
<reference evidence="3" key="1">
    <citation type="submission" date="2020-01" db="EMBL/GenBank/DDBJ databases">
        <title>Development of genomics and gene disruption for Polysphondylium violaceum indicates a role for the polyketide synthase stlB in stalk morphogenesis.</title>
        <authorList>
            <person name="Narita B."/>
            <person name="Kawabe Y."/>
            <person name="Kin K."/>
            <person name="Saito T."/>
            <person name="Gibbs R."/>
            <person name="Kuspa A."/>
            <person name="Muzny D."/>
            <person name="Queller D."/>
            <person name="Richards S."/>
            <person name="Strassman J."/>
            <person name="Sucgang R."/>
            <person name="Worley K."/>
            <person name="Schaap P."/>
        </authorList>
    </citation>
    <scope>NUCLEOTIDE SEQUENCE</scope>
    <source>
        <strain evidence="3">QSvi11</strain>
    </source>
</reference>
<dbReference type="PANTHER" id="PTHR42924">
    <property type="entry name" value="EXONUCLEASE"/>
    <property type="match status" value="1"/>
</dbReference>
<dbReference type="AlphaFoldDB" id="A0A8J4PX74"/>
<dbReference type="Proteomes" id="UP000695562">
    <property type="component" value="Unassembled WGS sequence"/>
</dbReference>
<dbReference type="InterPro" id="IPR003141">
    <property type="entry name" value="Pol/His_phosphatase_N"/>
</dbReference>
<sequence length="415" mass="47589">MIDIKKALKTVLFAILPSFRRLVLTLTIAALVAIVCVLIYNSPPRQYTSVNLVIDWSYDPRSLYPFDKGFEYNILLDPHCHTTYSDGSLTPEQNILFHIANGYNAMIVTDHNELRGSLVAQQIAREKYNDKIKVLTGLEWSNCRCHLNFIGINQTITPIKNPTDQDIQNAIKQVHDIGGIVIYNHRPWSTWSSLDSPTIQQFAAWGVDYFDIANTYYFDMQTLFYARSINAGICTANDFHSSTPATGWTIYNAPNTNYNASEPINASYFTEETLFELIKSKNNSFLFDVTGTGHDIRTTKTKNPTYDLLNVFIKIGQFFHSYYILNRGVYSFVNGENCGDQSVYLDKAQIRYTVMWFSVFFIGFEILRAILVLVYKFCKMKWLQRRLTPKISTKTYSLAFDEFGVDDAPLLNMSL</sequence>
<feature type="transmembrane region" description="Helical" evidence="1">
    <location>
        <begin position="21"/>
        <end position="40"/>
    </location>
</feature>
<dbReference type="EMBL" id="AJWJ01000151">
    <property type="protein sequence ID" value="KAF2074359.1"/>
    <property type="molecule type" value="Genomic_DNA"/>
</dbReference>
<keyword evidence="1" id="KW-0472">Membrane</keyword>
<keyword evidence="1" id="KW-1133">Transmembrane helix</keyword>
<evidence type="ECO:0000259" key="2">
    <source>
        <dbReference type="SMART" id="SM00481"/>
    </source>
</evidence>
<dbReference type="Pfam" id="PF02811">
    <property type="entry name" value="PHP"/>
    <property type="match status" value="1"/>
</dbReference>
<evidence type="ECO:0000256" key="1">
    <source>
        <dbReference type="SAM" id="Phobius"/>
    </source>
</evidence>
<dbReference type="GO" id="GO:0035312">
    <property type="term" value="F:5'-3' DNA exonuclease activity"/>
    <property type="evidence" value="ECO:0007669"/>
    <property type="project" value="TreeGrafter"/>
</dbReference>
<feature type="transmembrane region" description="Helical" evidence="1">
    <location>
        <begin position="354"/>
        <end position="375"/>
    </location>
</feature>
<organism evidence="3 4">
    <name type="scientific">Polysphondylium violaceum</name>
    <dbReference type="NCBI Taxonomy" id="133409"/>
    <lineage>
        <taxon>Eukaryota</taxon>
        <taxon>Amoebozoa</taxon>
        <taxon>Evosea</taxon>
        <taxon>Eumycetozoa</taxon>
        <taxon>Dictyostelia</taxon>
        <taxon>Dictyosteliales</taxon>
        <taxon>Dictyosteliaceae</taxon>
        <taxon>Polysphondylium</taxon>
    </lineage>
</organism>
<keyword evidence="1" id="KW-0812">Transmembrane</keyword>
<dbReference type="SMART" id="SM00481">
    <property type="entry name" value="POLIIIAc"/>
    <property type="match status" value="1"/>
</dbReference>
<evidence type="ECO:0000313" key="4">
    <source>
        <dbReference type="Proteomes" id="UP000695562"/>
    </source>
</evidence>
<keyword evidence="4" id="KW-1185">Reference proteome</keyword>
<dbReference type="OrthoDB" id="16564at2759"/>
<dbReference type="InterPro" id="IPR052018">
    <property type="entry name" value="PHP_domain"/>
</dbReference>
<proteinExistence type="predicted"/>
<feature type="domain" description="Polymerase/histidinol phosphatase N-terminal" evidence="2">
    <location>
        <begin position="76"/>
        <end position="144"/>
    </location>
</feature>
<dbReference type="InterPro" id="IPR004013">
    <property type="entry name" value="PHP_dom"/>
</dbReference>
<comment type="caution">
    <text evidence="3">The sequence shown here is derived from an EMBL/GenBank/DDBJ whole genome shotgun (WGS) entry which is preliminary data.</text>
</comment>
<dbReference type="GO" id="GO:0004534">
    <property type="term" value="F:5'-3' RNA exonuclease activity"/>
    <property type="evidence" value="ECO:0007669"/>
    <property type="project" value="TreeGrafter"/>
</dbReference>
<dbReference type="SUPFAM" id="SSF89550">
    <property type="entry name" value="PHP domain-like"/>
    <property type="match status" value="1"/>
</dbReference>
<protein>
    <recommendedName>
        <fullName evidence="2">Polymerase/histidinol phosphatase N-terminal domain-containing protein</fullName>
    </recommendedName>
</protein>
<dbReference type="InterPro" id="IPR016195">
    <property type="entry name" value="Pol/histidinol_Pase-like"/>
</dbReference>
<name>A0A8J4PX74_9MYCE</name>
<evidence type="ECO:0000313" key="3">
    <source>
        <dbReference type="EMBL" id="KAF2074359.1"/>
    </source>
</evidence>
<dbReference type="PANTHER" id="PTHR42924:SF3">
    <property type="entry name" value="POLYMERASE_HISTIDINOL PHOSPHATASE N-TERMINAL DOMAIN-CONTAINING PROTEIN"/>
    <property type="match status" value="1"/>
</dbReference>
<accession>A0A8J4PX74</accession>
<gene>
    <name evidence="3" type="ORF">CYY_004335</name>
</gene>